<organism evidence="2 3">
    <name type="scientific">Methylocystis echinoides</name>
    <dbReference type="NCBI Taxonomy" id="29468"/>
    <lineage>
        <taxon>Bacteria</taxon>
        <taxon>Pseudomonadati</taxon>
        <taxon>Pseudomonadota</taxon>
        <taxon>Alphaproteobacteria</taxon>
        <taxon>Hyphomicrobiales</taxon>
        <taxon>Methylocystaceae</taxon>
        <taxon>Methylocystis</taxon>
    </lineage>
</organism>
<sequence length="70" mass="7647">MAEGGQAAVAADEDVVGASQVRDLEKKVRELERLLGKKTMEVEILREALDTARAKKPTLPLVSWKADASR</sequence>
<reference evidence="2" key="1">
    <citation type="journal article" date="2023" name="Int. J. Syst. Evol. Microbiol.">
        <title>Methylocystis iwaonis sp. nov., a type II methane-oxidizing bacterium from surface soil of a rice paddy field in Japan, and emended description of the genus Methylocystis (ex Whittenbury et al. 1970) Bowman et al. 1993.</title>
        <authorList>
            <person name="Kaise H."/>
            <person name="Sawadogo J.B."/>
            <person name="Alam M.S."/>
            <person name="Ueno C."/>
            <person name="Dianou D."/>
            <person name="Shinjo R."/>
            <person name="Asakawa S."/>
        </authorList>
    </citation>
    <scope>NUCLEOTIDE SEQUENCE</scope>
    <source>
        <strain evidence="2">LMG27198</strain>
    </source>
</reference>
<feature type="coiled-coil region" evidence="1">
    <location>
        <begin position="21"/>
        <end position="48"/>
    </location>
</feature>
<evidence type="ECO:0000313" key="3">
    <source>
        <dbReference type="Proteomes" id="UP001144323"/>
    </source>
</evidence>
<proteinExistence type="predicted"/>
<dbReference type="AlphaFoldDB" id="A0A9W6GYM2"/>
<gene>
    <name evidence="2" type="ORF">LMG27198_43800</name>
</gene>
<keyword evidence="3" id="KW-1185">Reference proteome</keyword>
<protein>
    <submittedName>
        <fullName evidence="2">Uncharacterized protein</fullName>
    </submittedName>
</protein>
<comment type="caution">
    <text evidence="2">The sequence shown here is derived from an EMBL/GenBank/DDBJ whole genome shotgun (WGS) entry which is preliminary data.</text>
</comment>
<accession>A0A9W6GYM2</accession>
<name>A0A9W6GYM2_9HYPH</name>
<dbReference type="EMBL" id="BSEC01000003">
    <property type="protein sequence ID" value="GLI95388.1"/>
    <property type="molecule type" value="Genomic_DNA"/>
</dbReference>
<dbReference type="Proteomes" id="UP001144323">
    <property type="component" value="Unassembled WGS sequence"/>
</dbReference>
<evidence type="ECO:0000256" key="1">
    <source>
        <dbReference type="SAM" id="Coils"/>
    </source>
</evidence>
<keyword evidence="1" id="KW-0175">Coiled coil</keyword>
<evidence type="ECO:0000313" key="2">
    <source>
        <dbReference type="EMBL" id="GLI95388.1"/>
    </source>
</evidence>